<dbReference type="EMBL" id="CAJVPJ010000572">
    <property type="protein sequence ID" value="CAG8538764.1"/>
    <property type="molecule type" value="Genomic_DNA"/>
</dbReference>
<name>A0A9N9AQ35_9GLOM</name>
<dbReference type="Proteomes" id="UP000789572">
    <property type="component" value="Unassembled WGS sequence"/>
</dbReference>
<accession>A0A9N9AQ35</accession>
<evidence type="ECO:0000313" key="2">
    <source>
        <dbReference type="Proteomes" id="UP000789572"/>
    </source>
</evidence>
<organism evidence="1 2">
    <name type="scientific">Paraglomus occultum</name>
    <dbReference type="NCBI Taxonomy" id="144539"/>
    <lineage>
        <taxon>Eukaryota</taxon>
        <taxon>Fungi</taxon>
        <taxon>Fungi incertae sedis</taxon>
        <taxon>Mucoromycota</taxon>
        <taxon>Glomeromycotina</taxon>
        <taxon>Glomeromycetes</taxon>
        <taxon>Paraglomerales</taxon>
        <taxon>Paraglomeraceae</taxon>
        <taxon>Paraglomus</taxon>
    </lineage>
</organism>
<comment type="caution">
    <text evidence="1">The sequence shown here is derived from an EMBL/GenBank/DDBJ whole genome shotgun (WGS) entry which is preliminary data.</text>
</comment>
<sequence length="103" mass="11895">MGVEYQSAVCNYFAHLTQNKPTLIQDHPVFAAGRDAGMSQKNFRFEYGDSQHAGRGWNRRGFWIVLQIINMTERNNSGKVNRYFNVAVKAPMFVSQLRIWVPN</sequence>
<dbReference type="AlphaFoldDB" id="A0A9N9AQ35"/>
<gene>
    <name evidence="1" type="ORF">POCULU_LOCUS4428</name>
</gene>
<evidence type="ECO:0000313" key="1">
    <source>
        <dbReference type="EMBL" id="CAG8538764.1"/>
    </source>
</evidence>
<keyword evidence="2" id="KW-1185">Reference proteome</keyword>
<proteinExistence type="predicted"/>
<reference evidence="1" key="1">
    <citation type="submission" date="2021-06" db="EMBL/GenBank/DDBJ databases">
        <authorList>
            <person name="Kallberg Y."/>
            <person name="Tangrot J."/>
            <person name="Rosling A."/>
        </authorList>
    </citation>
    <scope>NUCLEOTIDE SEQUENCE</scope>
    <source>
        <strain evidence="1">IA702</strain>
    </source>
</reference>
<protein>
    <submittedName>
        <fullName evidence="1">964_t:CDS:1</fullName>
    </submittedName>
</protein>